<name>A0A433SCY2_9BURK</name>
<dbReference type="Gene3D" id="3.30.1380.10">
    <property type="match status" value="1"/>
</dbReference>
<organism evidence="2 3">
    <name type="scientific">Saezia sanguinis</name>
    <dbReference type="NCBI Taxonomy" id="1965230"/>
    <lineage>
        <taxon>Bacteria</taxon>
        <taxon>Pseudomonadati</taxon>
        <taxon>Pseudomonadota</taxon>
        <taxon>Betaproteobacteria</taxon>
        <taxon>Burkholderiales</taxon>
        <taxon>Saeziaceae</taxon>
        <taxon>Saezia</taxon>
    </lineage>
</organism>
<sequence>MSNMYLSPHFRLSEFTRSATAERLQINNQPDAAHLQNLMQLAQSLEEVRALFNVPLLVSSGYRSAALNQAVGGVATSDHAQGLAADFTVQGQSVQEVCQAIERSGIRFDQLIFEQGVTDWVHLGIGSRMRQQVLSWRRGVGYVPGIRKIETGGV</sequence>
<accession>A0A433SCY2</accession>
<dbReference type="Proteomes" id="UP000286947">
    <property type="component" value="Unassembled WGS sequence"/>
</dbReference>
<dbReference type="InterPro" id="IPR009045">
    <property type="entry name" value="Zn_M74/Hedgehog-like"/>
</dbReference>
<reference evidence="2 3" key="1">
    <citation type="submission" date="2018-01" db="EMBL/GenBank/DDBJ databases">
        <title>Saezia sanguinis gen. nov., sp. nov., in the order Burkholderiales isolated from human blood.</title>
        <authorList>
            <person name="Medina-Pascual M.J."/>
            <person name="Valdezate S."/>
            <person name="Monzon S."/>
            <person name="Cuesta I."/>
            <person name="Carrasco G."/>
            <person name="Villalon P."/>
            <person name="Saez-Nieto J.A."/>
        </authorList>
    </citation>
    <scope>NUCLEOTIDE SEQUENCE [LARGE SCALE GENOMIC DNA]</scope>
    <source>
        <strain evidence="2 3">CNM695-12</strain>
    </source>
</reference>
<dbReference type="EMBL" id="PQSP01000004">
    <property type="protein sequence ID" value="RUS66603.1"/>
    <property type="molecule type" value="Genomic_DNA"/>
</dbReference>
<dbReference type="SUPFAM" id="SSF55166">
    <property type="entry name" value="Hedgehog/DD-peptidase"/>
    <property type="match status" value="1"/>
</dbReference>
<dbReference type="RefSeq" id="WP_204250869.1">
    <property type="nucleotide sequence ID" value="NZ_PQSP01000004.1"/>
</dbReference>
<comment type="caution">
    <text evidence="2">The sequence shown here is derived from an EMBL/GenBank/DDBJ whole genome shotgun (WGS) entry which is preliminary data.</text>
</comment>
<evidence type="ECO:0000313" key="3">
    <source>
        <dbReference type="Proteomes" id="UP000286947"/>
    </source>
</evidence>
<evidence type="ECO:0000259" key="1">
    <source>
        <dbReference type="Pfam" id="PF08291"/>
    </source>
</evidence>
<dbReference type="InterPro" id="IPR013230">
    <property type="entry name" value="Peptidase_M15A_C"/>
</dbReference>
<dbReference type="Pfam" id="PF08291">
    <property type="entry name" value="Peptidase_M15_3"/>
    <property type="match status" value="1"/>
</dbReference>
<gene>
    <name evidence="2" type="ORF">CUZ56_01883</name>
</gene>
<proteinExistence type="predicted"/>
<protein>
    <recommendedName>
        <fullName evidence="1">Peptidase M15A C-terminal domain-containing protein</fullName>
    </recommendedName>
</protein>
<evidence type="ECO:0000313" key="2">
    <source>
        <dbReference type="EMBL" id="RUS66603.1"/>
    </source>
</evidence>
<dbReference type="AlphaFoldDB" id="A0A433SCY2"/>
<keyword evidence="3" id="KW-1185">Reference proteome</keyword>
<feature type="domain" description="Peptidase M15A C-terminal" evidence="1">
    <location>
        <begin position="8"/>
        <end position="123"/>
    </location>
</feature>